<reference evidence="3" key="1">
    <citation type="submission" date="2020-05" db="EMBL/GenBank/DDBJ databases">
        <title>Mycena genomes resolve the evolution of fungal bioluminescence.</title>
        <authorList>
            <person name="Tsai I.J."/>
        </authorList>
    </citation>
    <scope>NUCLEOTIDE SEQUENCE</scope>
    <source>
        <strain evidence="3">160909Yilan</strain>
    </source>
</reference>
<feature type="region of interest" description="Disordered" evidence="1">
    <location>
        <begin position="46"/>
        <end position="71"/>
    </location>
</feature>
<gene>
    <name evidence="3" type="ORF">MSAN_00615300</name>
</gene>
<feature type="signal peptide" evidence="2">
    <location>
        <begin position="1"/>
        <end position="20"/>
    </location>
</feature>
<dbReference type="OrthoDB" id="3167181at2759"/>
<sequence length="267" mass="28590">MKLTQAAIFLHWIFFANVYGASGPDLTTGTDGKHLVAFPHKETNADRFRRGLGPLPPTRREHNNLNPHASTVPCTRLSSNIGTLQIRRLSDGEKIGYLSQKYNREKAYTVHPRPKAALNVVVPPLAPFGMAIDLIASNAPDSGNLFLGAVDDGEGNLGAGEAGVAMLSGTTGIQGNSPPSSNAGTSLTLMGRGGSESQIWTMNCQTRQITAQWTNADGSQPRTTIFYDPAPKRQDSFLGLTGDLQAFNAAVSEDAYEVTMTFVPNSE</sequence>
<evidence type="ECO:0000313" key="4">
    <source>
        <dbReference type="Proteomes" id="UP000623467"/>
    </source>
</evidence>
<comment type="caution">
    <text evidence="3">The sequence shown here is derived from an EMBL/GenBank/DDBJ whole genome shotgun (WGS) entry which is preliminary data.</text>
</comment>
<protein>
    <submittedName>
        <fullName evidence="3">Uncharacterized protein</fullName>
    </submittedName>
</protein>
<organism evidence="3 4">
    <name type="scientific">Mycena sanguinolenta</name>
    <dbReference type="NCBI Taxonomy" id="230812"/>
    <lineage>
        <taxon>Eukaryota</taxon>
        <taxon>Fungi</taxon>
        <taxon>Dikarya</taxon>
        <taxon>Basidiomycota</taxon>
        <taxon>Agaricomycotina</taxon>
        <taxon>Agaricomycetes</taxon>
        <taxon>Agaricomycetidae</taxon>
        <taxon>Agaricales</taxon>
        <taxon>Marasmiineae</taxon>
        <taxon>Mycenaceae</taxon>
        <taxon>Mycena</taxon>
    </lineage>
</organism>
<keyword evidence="4" id="KW-1185">Reference proteome</keyword>
<name>A0A8H6Z0D6_9AGAR</name>
<dbReference type="EMBL" id="JACAZH010000004">
    <property type="protein sequence ID" value="KAF7369863.1"/>
    <property type="molecule type" value="Genomic_DNA"/>
</dbReference>
<evidence type="ECO:0000313" key="3">
    <source>
        <dbReference type="EMBL" id="KAF7369863.1"/>
    </source>
</evidence>
<keyword evidence="2" id="KW-0732">Signal</keyword>
<evidence type="ECO:0000256" key="2">
    <source>
        <dbReference type="SAM" id="SignalP"/>
    </source>
</evidence>
<dbReference type="AlphaFoldDB" id="A0A8H6Z0D6"/>
<dbReference type="Proteomes" id="UP000623467">
    <property type="component" value="Unassembled WGS sequence"/>
</dbReference>
<proteinExistence type="predicted"/>
<feature type="chain" id="PRO_5034627142" evidence="2">
    <location>
        <begin position="21"/>
        <end position="267"/>
    </location>
</feature>
<accession>A0A8H6Z0D6</accession>
<evidence type="ECO:0000256" key="1">
    <source>
        <dbReference type="SAM" id="MobiDB-lite"/>
    </source>
</evidence>